<feature type="non-terminal residue" evidence="7">
    <location>
        <position position="1"/>
    </location>
</feature>
<sequence length="87" mass="9681">VHVHYVGKLLESKHVFDSNVDGAPFKFRLGGKKKVQQFWNVGIDGMRVGGKRRLVVPPSMGYGSEGDGKSVPPNSWLVYEVELIKVK</sequence>
<reference evidence="7" key="2">
    <citation type="journal article" date="2023" name="Plants (Basel)">
        <title>Annotation of the Turnera subulata (Passifloraceae) Draft Genome Reveals the S-Locus Evolved after the Divergence of Turneroideae from Passifloroideae in a Stepwise Manner.</title>
        <authorList>
            <person name="Henning P.M."/>
            <person name="Roalson E.H."/>
            <person name="Mir W."/>
            <person name="McCubbin A.G."/>
            <person name="Shore J.S."/>
        </authorList>
    </citation>
    <scope>NUCLEOTIDE SEQUENCE</scope>
    <source>
        <strain evidence="7">F60SS</strain>
    </source>
</reference>
<feature type="domain" description="PPIase FKBP-type" evidence="6">
    <location>
        <begin position="1"/>
        <end position="87"/>
    </location>
</feature>
<dbReference type="OrthoDB" id="1902587at2759"/>
<evidence type="ECO:0000256" key="4">
    <source>
        <dbReference type="ARBA" id="ARBA00023235"/>
    </source>
</evidence>
<dbReference type="Gene3D" id="3.10.50.40">
    <property type="match status" value="1"/>
</dbReference>
<gene>
    <name evidence="7" type="ORF">Tsubulata_045686</name>
</gene>
<dbReference type="InterPro" id="IPR001179">
    <property type="entry name" value="PPIase_FKBP_dom"/>
</dbReference>
<evidence type="ECO:0000259" key="6">
    <source>
        <dbReference type="PROSITE" id="PS50059"/>
    </source>
</evidence>
<evidence type="ECO:0000313" key="7">
    <source>
        <dbReference type="EMBL" id="KAJ4827129.1"/>
    </source>
</evidence>
<dbReference type="PANTHER" id="PTHR43811">
    <property type="entry name" value="FKBP-TYPE PEPTIDYL-PROLYL CIS-TRANS ISOMERASE FKPA"/>
    <property type="match status" value="1"/>
</dbReference>
<evidence type="ECO:0000256" key="2">
    <source>
        <dbReference type="ARBA" id="ARBA00013194"/>
    </source>
</evidence>
<dbReference type="InterPro" id="IPR046357">
    <property type="entry name" value="PPIase_dom_sf"/>
</dbReference>
<evidence type="ECO:0000313" key="8">
    <source>
        <dbReference type="Proteomes" id="UP001141552"/>
    </source>
</evidence>
<proteinExistence type="predicted"/>
<dbReference type="EMBL" id="JAKUCV010006483">
    <property type="protein sequence ID" value="KAJ4827129.1"/>
    <property type="molecule type" value="Genomic_DNA"/>
</dbReference>
<keyword evidence="3 5" id="KW-0697">Rotamase</keyword>
<comment type="catalytic activity">
    <reaction evidence="1 5">
        <text>[protein]-peptidylproline (omega=180) = [protein]-peptidylproline (omega=0)</text>
        <dbReference type="Rhea" id="RHEA:16237"/>
        <dbReference type="Rhea" id="RHEA-COMP:10747"/>
        <dbReference type="Rhea" id="RHEA-COMP:10748"/>
        <dbReference type="ChEBI" id="CHEBI:83833"/>
        <dbReference type="ChEBI" id="CHEBI:83834"/>
        <dbReference type="EC" id="5.2.1.8"/>
    </reaction>
</comment>
<keyword evidence="8" id="KW-1185">Reference proteome</keyword>
<dbReference type="Pfam" id="PF00254">
    <property type="entry name" value="FKBP_C"/>
    <property type="match status" value="1"/>
</dbReference>
<dbReference type="EC" id="5.2.1.8" evidence="2 5"/>
<organism evidence="7 8">
    <name type="scientific">Turnera subulata</name>
    <dbReference type="NCBI Taxonomy" id="218843"/>
    <lineage>
        <taxon>Eukaryota</taxon>
        <taxon>Viridiplantae</taxon>
        <taxon>Streptophyta</taxon>
        <taxon>Embryophyta</taxon>
        <taxon>Tracheophyta</taxon>
        <taxon>Spermatophyta</taxon>
        <taxon>Magnoliopsida</taxon>
        <taxon>eudicotyledons</taxon>
        <taxon>Gunneridae</taxon>
        <taxon>Pentapetalae</taxon>
        <taxon>rosids</taxon>
        <taxon>fabids</taxon>
        <taxon>Malpighiales</taxon>
        <taxon>Passifloraceae</taxon>
        <taxon>Turnera</taxon>
    </lineage>
</organism>
<name>A0A9Q0J3L2_9ROSI</name>
<protein>
    <recommendedName>
        <fullName evidence="2 5">peptidylprolyl isomerase</fullName>
        <ecNumber evidence="2 5">5.2.1.8</ecNumber>
    </recommendedName>
</protein>
<evidence type="ECO:0000256" key="5">
    <source>
        <dbReference type="PROSITE-ProRule" id="PRU00277"/>
    </source>
</evidence>
<evidence type="ECO:0000256" key="1">
    <source>
        <dbReference type="ARBA" id="ARBA00000971"/>
    </source>
</evidence>
<dbReference type="PROSITE" id="PS50059">
    <property type="entry name" value="FKBP_PPIASE"/>
    <property type="match status" value="1"/>
</dbReference>
<dbReference type="Proteomes" id="UP001141552">
    <property type="component" value="Unassembled WGS sequence"/>
</dbReference>
<evidence type="ECO:0000256" key="3">
    <source>
        <dbReference type="ARBA" id="ARBA00023110"/>
    </source>
</evidence>
<comment type="caution">
    <text evidence="7">The sequence shown here is derived from an EMBL/GenBank/DDBJ whole genome shotgun (WGS) entry which is preliminary data.</text>
</comment>
<dbReference type="AlphaFoldDB" id="A0A9Q0J3L2"/>
<dbReference type="GO" id="GO:0003755">
    <property type="term" value="F:peptidyl-prolyl cis-trans isomerase activity"/>
    <property type="evidence" value="ECO:0007669"/>
    <property type="project" value="UniProtKB-KW"/>
</dbReference>
<accession>A0A9Q0J3L2</accession>
<dbReference type="SUPFAM" id="SSF54534">
    <property type="entry name" value="FKBP-like"/>
    <property type="match status" value="1"/>
</dbReference>
<dbReference type="PANTHER" id="PTHR43811:SF48">
    <property type="entry name" value="PEPTIDYL-PROLYL CIS-TRANS ISOMERASE FKBP43"/>
    <property type="match status" value="1"/>
</dbReference>
<keyword evidence="4 5" id="KW-0413">Isomerase</keyword>
<reference evidence="7" key="1">
    <citation type="submission" date="2022-02" db="EMBL/GenBank/DDBJ databases">
        <authorList>
            <person name="Henning P.M."/>
            <person name="McCubbin A.G."/>
            <person name="Shore J.S."/>
        </authorList>
    </citation>
    <scope>NUCLEOTIDE SEQUENCE</scope>
    <source>
        <strain evidence="7">F60SS</strain>
        <tissue evidence="7">Leaves</tissue>
    </source>
</reference>